<keyword evidence="2" id="KW-1185">Reference proteome</keyword>
<evidence type="ECO:0000313" key="2">
    <source>
        <dbReference type="Proteomes" id="UP000010471"/>
    </source>
</evidence>
<dbReference type="AlphaFoldDB" id="K9WEL0"/>
<reference evidence="1 2" key="1">
    <citation type="submission" date="2012-06" db="EMBL/GenBank/DDBJ databases">
        <title>Finished chromosome of genome of Microcoleus sp. PCC 7113.</title>
        <authorList>
            <consortium name="US DOE Joint Genome Institute"/>
            <person name="Gugger M."/>
            <person name="Coursin T."/>
            <person name="Rippka R."/>
            <person name="Tandeau De Marsac N."/>
            <person name="Huntemann M."/>
            <person name="Wei C.-L."/>
            <person name="Han J."/>
            <person name="Detter J.C."/>
            <person name="Han C."/>
            <person name="Tapia R."/>
            <person name="Chen A."/>
            <person name="Kyrpides N."/>
            <person name="Mavromatis K."/>
            <person name="Markowitz V."/>
            <person name="Szeto E."/>
            <person name="Ivanova N."/>
            <person name="Pagani I."/>
            <person name="Pati A."/>
            <person name="Goodwin L."/>
            <person name="Nordberg H.P."/>
            <person name="Cantor M.N."/>
            <person name="Hua S.X."/>
            <person name="Woyke T."/>
            <person name="Kerfeld C.A."/>
        </authorList>
    </citation>
    <scope>NUCLEOTIDE SEQUENCE [LARGE SCALE GENOMIC DNA]</scope>
    <source>
        <strain evidence="1 2">PCC 7113</strain>
    </source>
</reference>
<dbReference type="KEGG" id="mic:Mic7113_3092"/>
<accession>K9WEL0</accession>
<dbReference type="HOGENOM" id="CLU_196740_0_0_3"/>
<dbReference type="STRING" id="1173027.Mic7113_3092"/>
<dbReference type="Proteomes" id="UP000010471">
    <property type="component" value="Chromosome"/>
</dbReference>
<dbReference type="OrthoDB" id="466921at2"/>
<evidence type="ECO:0000313" key="1">
    <source>
        <dbReference type="EMBL" id="AFZ18845.1"/>
    </source>
</evidence>
<dbReference type="RefSeq" id="WP_015182993.1">
    <property type="nucleotide sequence ID" value="NC_019738.1"/>
</dbReference>
<sequence>MTSIRDLVQEALAAGHLSVTAEEQLRWLLRSKYSTEDLRAFMDLQLAAMNGLVKQESRELLLYQQESK</sequence>
<organism evidence="1 2">
    <name type="scientific">Allocoleopsis franciscana PCC 7113</name>
    <dbReference type="NCBI Taxonomy" id="1173027"/>
    <lineage>
        <taxon>Bacteria</taxon>
        <taxon>Bacillati</taxon>
        <taxon>Cyanobacteriota</taxon>
        <taxon>Cyanophyceae</taxon>
        <taxon>Coleofasciculales</taxon>
        <taxon>Coleofasciculaceae</taxon>
        <taxon>Allocoleopsis</taxon>
        <taxon>Allocoleopsis franciscana</taxon>
    </lineage>
</organism>
<proteinExistence type="predicted"/>
<dbReference type="eggNOG" id="ENOG50331N2">
    <property type="taxonomic scope" value="Bacteria"/>
</dbReference>
<protein>
    <submittedName>
        <fullName evidence="1">Uncharacterized protein</fullName>
    </submittedName>
</protein>
<name>K9WEL0_9CYAN</name>
<dbReference type="EMBL" id="CP003630">
    <property type="protein sequence ID" value="AFZ18845.1"/>
    <property type="molecule type" value="Genomic_DNA"/>
</dbReference>
<gene>
    <name evidence="1" type="ORF">Mic7113_3092</name>
</gene>